<evidence type="ECO:0000313" key="4">
    <source>
        <dbReference type="Proteomes" id="UP000045706"/>
    </source>
</evidence>
<protein>
    <submittedName>
        <fullName evidence="2">Uncharacterized protein</fullName>
    </submittedName>
</protein>
<gene>
    <name evidence="1" type="ORF">BN1708_019578</name>
    <name evidence="2" type="ORF">BN1723_020090</name>
</gene>
<dbReference type="Proteomes" id="UP000045706">
    <property type="component" value="Unassembled WGS sequence"/>
</dbReference>
<dbReference type="Proteomes" id="UP000044602">
    <property type="component" value="Unassembled WGS sequence"/>
</dbReference>
<dbReference type="AlphaFoldDB" id="A0A0G4NJN7"/>
<evidence type="ECO:0000313" key="3">
    <source>
        <dbReference type="Proteomes" id="UP000044602"/>
    </source>
</evidence>
<proteinExistence type="predicted"/>
<organism evidence="2 4">
    <name type="scientific">Verticillium longisporum</name>
    <name type="common">Verticillium dahliae var. longisporum</name>
    <dbReference type="NCBI Taxonomy" id="100787"/>
    <lineage>
        <taxon>Eukaryota</taxon>
        <taxon>Fungi</taxon>
        <taxon>Dikarya</taxon>
        <taxon>Ascomycota</taxon>
        <taxon>Pezizomycotina</taxon>
        <taxon>Sordariomycetes</taxon>
        <taxon>Hypocreomycetidae</taxon>
        <taxon>Glomerellales</taxon>
        <taxon>Plectosphaerellaceae</taxon>
        <taxon>Verticillium</taxon>
    </lineage>
</organism>
<keyword evidence="3" id="KW-1185">Reference proteome</keyword>
<evidence type="ECO:0000313" key="2">
    <source>
        <dbReference type="EMBL" id="CRK46645.1"/>
    </source>
</evidence>
<name>A0A0G4NJN7_VERLO</name>
<reference evidence="3 4" key="1">
    <citation type="submission" date="2015-05" db="EMBL/GenBank/DDBJ databases">
        <authorList>
            <person name="Fogelqvist Johan"/>
        </authorList>
    </citation>
    <scope>NUCLEOTIDE SEQUENCE [LARGE SCALE GENOMIC DNA]</scope>
    <source>
        <strain evidence="1">VL1</strain>
        <strain evidence="2">VL2</strain>
    </source>
</reference>
<dbReference type="EMBL" id="CVQH01023155">
    <property type="protein sequence ID" value="CRK34693.1"/>
    <property type="molecule type" value="Genomic_DNA"/>
</dbReference>
<feature type="non-terminal residue" evidence="2">
    <location>
        <position position="1"/>
    </location>
</feature>
<accession>A0A0G4NJN7</accession>
<sequence length="51" mass="5840">LQWLEEVSRRLERFLEHYDTAARRDVLCRLGEDKRSAGYGHGHEGAGNTLA</sequence>
<dbReference type="EMBL" id="CVQI01035905">
    <property type="protein sequence ID" value="CRK46645.1"/>
    <property type="molecule type" value="Genomic_DNA"/>
</dbReference>
<evidence type="ECO:0000313" key="1">
    <source>
        <dbReference type="EMBL" id="CRK34693.1"/>
    </source>
</evidence>